<protein>
    <submittedName>
        <fullName evidence="4">Phosphate-import ATP-binding protein PhnC</fullName>
        <ecNumber evidence="4">3.6.3.27</ecNumber>
    </submittedName>
</protein>
<dbReference type="EC" id="3.6.3.27" evidence="4"/>
<dbReference type="InterPro" id="IPR003593">
    <property type="entry name" value="AAA+_ATPase"/>
</dbReference>
<feature type="domain" description="ABC transporter" evidence="3">
    <location>
        <begin position="6"/>
        <end position="250"/>
    </location>
</feature>
<evidence type="ECO:0000256" key="2">
    <source>
        <dbReference type="ARBA" id="ARBA00022840"/>
    </source>
</evidence>
<dbReference type="GO" id="GO:0005524">
    <property type="term" value="F:ATP binding"/>
    <property type="evidence" value="ECO:0007669"/>
    <property type="project" value="UniProtKB-KW"/>
</dbReference>
<accession>A0A0P1INF4</accession>
<dbReference type="PROSITE" id="PS50893">
    <property type="entry name" value="ABC_TRANSPORTER_2"/>
    <property type="match status" value="1"/>
</dbReference>
<dbReference type="GO" id="GO:0005886">
    <property type="term" value="C:plasma membrane"/>
    <property type="evidence" value="ECO:0007669"/>
    <property type="project" value="TreeGrafter"/>
</dbReference>
<dbReference type="GO" id="GO:0016887">
    <property type="term" value="F:ATP hydrolysis activity"/>
    <property type="evidence" value="ECO:0007669"/>
    <property type="project" value="InterPro"/>
</dbReference>
<dbReference type="SUPFAM" id="SSF52540">
    <property type="entry name" value="P-loop containing nucleoside triphosphate hydrolases"/>
    <property type="match status" value="1"/>
</dbReference>
<reference evidence="5" key="1">
    <citation type="submission" date="2015-09" db="EMBL/GenBank/DDBJ databases">
        <authorList>
            <person name="Rodrigo-Torres Lidia"/>
            <person name="Arahal R.David."/>
        </authorList>
    </citation>
    <scope>NUCLEOTIDE SEQUENCE [LARGE SCALE GENOMIC DNA]</scope>
    <source>
        <strain evidence="5">CECT 5114</strain>
    </source>
</reference>
<dbReference type="Proteomes" id="UP000051184">
    <property type="component" value="Unassembled WGS sequence"/>
</dbReference>
<gene>
    <name evidence="4" type="primary">phnC_1</name>
    <name evidence="4" type="ORF">TA5114_00922</name>
</gene>
<dbReference type="Pfam" id="PF00005">
    <property type="entry name" value="ABC_tran"/>
    <property type="match status" value="1"/>
</dbReference>
<dbReference type="PROSITE" id="PS00211">
    <property type="entry name" value="ABC_TRANSPORTER_1"/>
    <property type="match status" value="1"/>
</dbReference>
<organism evidence="4 5">
    <name type="scientific">Cognatishimia activa</name>
    <dbReference type="NCBI Taxonomy" id="1715691"/>
    <lineage>
        <taxon>Bacteria</taxon>
        <taxon>Pseudomonadati</taxon>
        <taxon>Pseudomonadota</taxon>
        <taxon>Alphaproteobacteria</taxon>
        <taxon>Rhodobacterales</taxon>
        <taxon>Paracoccaceae</taxon>
        <taxon>Cognatishimia</taxon>
    </lineage>
</organism>
<evidence type="ECO:0000313" key="4">
    <source>
        <dbReference type="EMBL" id="CUK25132.1"/>
    </source>
</evidence>
<dbReference type="GO" id="GO:0022857">
    <property type="term" value="F:transmembrane transporter activity"/>
    <property type="evidence" value="ECO:0007669"/>
    <property type="project" value="TreeGrafter"/>
</dbReference>
<dbReference type="InterPro" id="IPR003439">
    <property type="entry name" value="ABC_transporter-like_ATP-bd"/>
</dbReference>
<name>A0A0P1INF4_9RHOB</name>
<dbReference type="AlphaFoldDB" id="A0A0P1INF4"/>
<keyword evidence="2 4" id="KW-0067">ATP-binding</keyword>
<dbReference type="PANTHER" id="PTHR24220:SF659">
    <property type="entry name" value="TRANSPORTER, PUTATIVE-RELATED"/>
    <property type="match status" value="1"/>
</dbReference>
<sequence length="261" mass="28194">MMQNAIHIDDLSFGHHGAEQRAIDQVSLHIAAGECVALLGPSGAGKTTLLTLLDGRLRDWQGRVSVLGVPFEPNRALPLEKRAETGFIFQEFALVERSTVMRNVLNGRLGRMPGWRALLGNVSKSDMDIARSALSDCGIADLADRRVDSLSGGQRQRVAIARCLAQEPKLIFADEPVSNLDPSRAADILTLLTSAAQARGATTVFSSHQPELARRFADRIIGMRNGRIVFDVATHDLTDDATAALYDDTDPASGARLKVVS</sequence>
<dbReference type="InterPro" id="IPR015854">
    <property type="entry name" value="ABC_transpr_LolD-like"/>
</dbReference>
<dbReference type="InterPro" id="IPR017871">
    <property type="entry name" value="ABC_transporter-like_CS"/>
</dbReference>
<keyword evidence="5" id="KW-1185">Reference proteome</keyword>
<evidence type="ECO:0000256" key="1">
    <source>
        <dbReference type="ARBA" id="ARBA00022741"/>
    </source>
</evidence>
<evidence type="ECO:0000313" key="5">
    <source>
        <dbReference type="Proteomes" id="UP000051184"/>
    </source>
</evidence>
<evidence type="ECO:0000259" key="3">
    <source>
        <dbReference type="PROSITE" id="PS50893"/>
    </source>
</evidence>
<dbReference type="STRING" id="1715691.TA5113_03330"/>
<keyword evidence="1" id="KW-0547">Nucleotide-binding</keyword>
<dbReference type="EMBL" id="CYUE01000007">
    <property type="protein sequence ID" value="CUK25132.1"/>
    <property type="molecule type" value="Genomic_DNA"/>
</dbReference>
<dbReference type="SMART" id="SM00382">
    <property type="entry name" value="AAA"/>
    <property type="match status" value="1"/>
</dbReference>
<dbReference type="InterPro" id="IPR027417">
    <property type="entry name" value="P-loop_NTPase"/>
</dbReference>
<dbReference type="Gene3D" id="3.40.50.300">
    <property type="entry name" value="P-loop containing nucleotide triphosphate hydrolases"/>
    <property type="match status" value="1"/>
</dbReference>
<dbReference type="PANTHER" id="PTHR24220">
    <property type="entry name" value="IMPORT ATP-BINDING PROTEIN"/>
    <property type="match status" value="1"/>
</dbReference>
<keyword evidence="4" id="KW-0378">Hydrolase</keyword>
<proteinExistence type="predicted"/>